<name>G6AY82_9BACT</name>
<dbReference type="HOGENOM" id="CLU_079009_0_0_10"/>
<protein>
    <recommendedName>
        <fullName evidence="3">DUF3316 domain-containing protein</fullName>
    </recommendedName>
</protein>
<evidence type="ECO:0000313" key="1">
    <source>
        <dbReference type="EMBL" id="EHJ39569.1"/>
    </source>
</evidence>
<dbReference type="Pfam" id="PF11777">
    <property type="entry name" value="DUF3316"/>
    <property type="match status" value="1"/>
</dbReference>
<reference evidence="1 2" key="1">
    <citation type="submission" date="2011-08" db="EMBL/GenBank/DDBJ databases">
        <authorList>
            <person name="Weinstock G."/>
            <person name="Sodergren E."/>
            <person name="Clifton S."/>
            <person name="Fulton L."/>
            <person name="Fulton B."/>
            <person name="Courtney L."/>
            <person name="Fronick C."/>
            <person name="Harrison M."/>
            <person name="Strong C."/>
            <person name="Farmer C."/>
            <person name="Delahaunty K."/>
            <person name="Markovic C."/>
            <person name="Hall O."/>
            <person name="Minx P."/>
            <person name="Tomlinson C."/>
            <person name="Mitreva M."/>
            <person name="Hou S."/>
            <person name="Chen J."/>
            <person name="Wollam A."/>
            <person name="Pepin K.H."/>
            <person name="Johnson M."/>
            <person name="Bhonagiri V."/>
            <person name="Zhang X."/>
            <person name="Suruliraj S."/>
            <person name="Warren W."/>
            <person name="Chinwalla A."/>
            <person name="Mardis E.R."/>
            <person name="Wilson R.K."/>
        </authorList>
    </citation>
    <scope>NUCLEOTIDE SEQUENCE [LARGE SCALE GENOMIC DNA]</scope>
    <source>
        <strain evidence="1 2">DSM 18206</strain>
    </source>
</reference>
<gene>
    <name evidence="1" type="ORF">HMPREF0673_01591</name>
</gene>
<dbReference type="RefSeq" id="WP_007900012.1">
    <property type="nucleotide sequence ID" value="NZ_JH379430.1"/>
</dbReference>
<comment type="caution">
    <text evidence="1">The sequence shown here is derived from an EMBL/GenBank/DDBJ whole genome shotgun (WGS) entry which is preliminary data.</text>
</comment>
<organism evidence="1 2">
    <name type="scientific">Leyella stercorea DSM 18206</name>
    <dbReference type="NCBI Taxonomy" id="1002367"/>
    <lineage>
        <taxon>Bacteria</taxon>
        <taxon>Pseudomonadati</taxon>
        <taxon>Bacteroidota</taxon>
        <taxon>Bacteroidia</taxon>
        <taxon>Bacteroidales</taxon>
        <taxon>Prevotellaceae</taxon>
        <taxon>Leyella</taxon>
    </lineage>
</organism>
<dbReference type="EMBL" id="AFZZ01000140">
    <property type="protein sequence ID" value="EHJ39569.1"/>
    <property type="molecule type" value="Genomic_DNA"/>
</dbReference>
<dbReference type="PATRIC" id="fig|1002367.3.peg.1286"/>
<dbReference type="Proteomes" id="UP000004407">
    <property type="component" value="Unassembled WGS sequence"/>
</dbReference>
<evidence type="ECO:0000313" key="2">
    <source>
        <dbReference type="Proteomes" id="UP000004407"/>
    </source>
</evidence>
<dbReference type="InterPro" id="IPR016879">
    <property type="entry name" value="UCP028299"/>
</dbReference>
<sequence>MQLRQLHPLKQHPLRENALMLGVGYTDILDTYLSPEKYRGTDLRFLSHTRRENDSTCLVHQLLHEGSIATADNRSGNGGEIGGGYTFAYSLLRKWQMPVGSCHLRLLAGGTAELSVGFLYNTRGSNNPAQARLALQLKPTVATDFDFRLFRRQQRPFTLHYEASAPLCGLMFSPNYGQSYYEIFSRGNYDHNCVPTTIASTPSLRQMLTLDFRALHTTWRIGYLGDWRQASVNNLKQHTYTHALVFGIVRRFRIEKL</sequence>
<dbReference type="AlphaFoldDB" id="G6AY82"/>
<dbReference type="eggNOG" id="ENOG5030FNJ">
    <property type="taxonomic scope" value="Bacteria"/>
</dbReference>
<accession>G6AY82</accession>
<evidence type="ECO:0008006" key="3">
    <source>
        <dbReference type="Google" id="ProtNLM"/>
    </source>
</evidence>
<proteinExistence type="predicted"/>
<dbReference type="GeneID" id="78337244"/>